<dbReference type="Pfam" id="PF09481">
    <property type="entry name" value="CRISPR_Cse1"/>
    <property type="match status" value="1"/>
</dbReference>
<dbReference type="CDD" id="cd09729">
    <property type="entry name" value="Cse1_I-E"/>
    <property type="match status" value="1"/>
</dbReference>
<dbReference type="AlphaFoldDB" id="A0A918DI53"/>
<gene>
    <name evidence="1" type="ORF">GCM10010982_14310</name>
</gene>
<accession>A0A918DI53</accession>
<dbReference type="Proteomes" id="UP000606935">
    <property type="component" value="Unassembled WGS sequence"/>
</dbReference>
<evidence type="ECO:0000313" key="1">
    <source>
        <dbReference type="EMBL" id="GGO67560.1"/>
    </source>
</evidence>
<name>A0A918DI53_9ALTE</name>
<keyword evidence="2" id="KW-1185">Reference proteome</keyword>
<dbReference type="InterPro" id="IPR013381">
    <property type="entry name" value="CRISPR-assoc_prot_Cse1"/>
</dbReference>
<reference evidence="1" key="2">
    <citation type="submission" date="2020-09" db="EMBL/GenBank/DDBJ databases">
        <authorList>
            <person name="Sun Q."/>
            <person name="Zhou Y."/>
        </authorList>
    </citation>
    <scope>NUCLEOTIDE SEQUENCE</scope>
    <source>
        <strain evidence="1">CGMCC 1.7086</strain>
    </source>
</reference>
<dbReference type="RefSeq" id="WP_188692411.1">
    <property type="nucleotide sequence ID" value="NZ_BMLS01000002.1"/>
</dbReference>
<dbReference type="NCBIfam" id="TIGR02547">
    <property type="entry name" value="casA_cse1"/>
    <property type="match status" value="1"/>
</dbReference>
<dbReference type="EMBL" id="BMLS01000002">
    <property type="protein sequence ID" value="GGO67560.1"/>
    <property type="molecule type" value="Genomic_DNA"/>
</dbReference>
<proteinExistence type="predicted"/>
<evidence type="ECO:0000313" key="2">
    <source>
        <dbReference type="Proteomes" id="UP000606935"/>
    </source>
</evidence>
<organism evidence="1 2">
    <name type="scientific">Bowmanella pacifica</name>
    <dbReference type="NCBI Taxonomy" id="502051"/>
    <lineage>
        <taxon>Bacteria</taxon>
        <taxon>Pseudomonadati</taxon>
        <taxon>Pseudomonadota</taxon>
        <taxon>Gammaproteobacteria</taxon>
        <taxon>Alteromonadales</taxon>
        <taxon>Alteromonadaceae</taxon>
        <taxon>Bowmanella</taxon>
    </lineage>
</organism>
<sequence>MNLLIDPWLPFKTKDGQVVTLPISHLSNSDIVDFALPRADFQGAAYQFAIGLLQTLLAPEDKKAWRQLWQEPPNQDVLQQRFNQAAHAFQLFYPDSQQGPMFMQDFEHLNAAPVSVSSLLIEAPGGNTLKLNTDHFIKRSIGECLSPAMAAMALFTLQINAPSGGQGHRTGLRGGGPLTTLVLPEEDNSSLWQKLWLNVLSRNLFNYPQADLHSATVFPWLAKTRTSEKKGSEIYMQDKDVHPLQMYWAMPRRIRLQVEPKPAICQLSGQQADFSVSQYVTQNFGANYAGTWSHPLTPYRFNPKKPEEEHFSVKGQPGGIGYRQWHTLNLDVKEDGYIRAKVIDSFEHNHGRRDNQHYRLWAFGFDMDNMKARGWYSVQFPLYEIEEPAKEAFLVYVKDFVELASQANSMLRSQIKSAWFERPAEAKGDVSQFEKQFWQNTEAVFFQSVSAVLDDLQSGAGQVSADTARFWLTHIQRQTLDLFDQVVISTLQADRSTKRKIQARMLLAGWLYKGKTAQTFKSTYHIPDSTKEQAA</sequence>
<reference evidence="1" key="1">
    <citation type="journal article" date="2014" name="Int. J. Syst. Evol. Microbiol.">
        <title>Complete genome sequence of Corynebacterium casei LMG S-19264T (=DSM 44701T), isolated from a smear-ripened cheese.</title>
        <authorList>
            <consortium name="US DOE Joint Genome Institute (JGI-PGF)"/>
            <person name="Walter F."/>
            <person name="Albersmeier A."/>
            <person name="Kalinowski J."/>
            <person name="Ruckert C."/>
        </authorList>
    </citation>
    <scope>NUCLEOTIDE SEQUENCE</scope>
    <source>
        <strain evidence="1">CGMCC 1.7086</strain>
    </source>
</reference>
<comment type="caution">
    <text evidence="1">The sequence shown here is derived from an EMBL/GenBank/DDBJ whole genome shotgun (WGS) entry which is preliminary data.</text>
</comment>
<protein>
    <submittedName>
        <fullName evidence="1">Type I-E CRISPR-associated protein Cse1/CasA</fullName>
    </submittedName>
</protein>